<dbReference type="EMBL" id="JAXUIA010000018">
    <property type="protein sequence ID" value="MEA0978788.1"/>
    <property type="molecule type" value="Genomic_DNA"/>
</dbReference>
<sequence>MDKWKTALETFLKDWQDRDEVIGALVCGSYVTGNPSKRSDIDVHIILAEDVAWRERGNRVINGFLIEYFANPPSQIRRYFLDDFNKRRTMSMVQFKTGRILYDYTGIIKDLKYEAEEWLSKRYKKVNKTVLEIKKYGLWDALDNLKDCYEQDRKDFTFTYHNELANLFTEYCHFLNLEMIPSYQICAYLEDPLYLQKYCKTAFPDDYFKKSFMKAMQEDDAQKKMELFEALVNYVLKKMGGFRIDGWHMKSPIDD</sequence>
<dbReference type="RefSeq" id="WP_322611473.1">
    <property type="nucleotide sequence ID" value="NZ_JAXLNX010000010.1"/>
</dbReference>
<evidence type="ECO:0000259" key="1">
    <source>
        <dbReference type="Pfam" id="PF01909"/>
    </source>
</evidence>
<comment type="caution">
    <text evidence="2">The sequence shown here is derived from an EMBL/GenBank/DDBJ whole genome shotgun (WGS) entry which is preliminary data.</text>
</comment>
<dbReference type="InterPro" id="IPR002934">
    <property type="entry name" value="Polymerase_NTP_transf_dom"/>
</dbReference>
<dbReference type="Gene3D" id="3.30.460.10">
    <property type="entry name" value="Beta Polymerase, domain 2"/>
    <property type="match status" value="1"/>
</dbReference>
<dbReference type="Proteomes" id="UP001289615">
    <property type="component" value="Unassembled WGS sequence"/>
</dbReference>
<evidence type="ECO:0000313" key="3">
    <source>
        <dbReference type="Proteomes" id="UP001289615"/>
    </source>
</evidence>
<reference evidence="2 3" key="1">
    <citation type="submission" date="2023-12" db="EMBL/GenBank/DDBJ databases">
        <title>Genome comparison identifies genes involved in endophytic behavior of Lysinibacillus irui and provides insights into its role as a plant-growth promoting bacterium.</title>
        <authorList>
            <person name="Hilario S."/>
            <person name="Matos I."/>
            <person name="Goncalves M.F.M."/>
            <person name="Pardo C.A."/>
            <person name="Santos M.J."/>
        </authorList>
    </citation>
    <scope>NUCLEOTIDE SEQUENCE [LARGE SCALE GENOMIC DNA]</scope>
    <source>
        <strain evidence="2 3">B3</strain>
    </source>
</reference>
<keyword evidence="3" id="KW-1185">Reference proteome</keyword>
<proteinExistence type="predicted"/>
<dbReference type="Pfam" id="PF01909">
    <property type="entry name" value="NTP_transf_2"/>
    <property type="match status" value="1"/>
</dbReference>
<gene>
    <name evidence="2" type="ORF">U6C28_21040</name>
</gene>
<protein>
    <submittedName>
        <fullName evidence="2">Nucleotidyltransferase domain-containing protein</fullName>
    </submittedName>
</protein>
<dbReference type="SUPFAM" id="SSF81301">
    <property type="entry name" value="Nucleotidyltransferase"/>
    <property type="match status" value="1"/>
</dbReference>
<feature type="domain" description="Polymerase nucleotidyl transferase" evidence="1">
    <location>
        <begin position="9"/>
        <end position="66"/>
    </location>
</feature>
<organism evidence="2 3">
    <name type="scientific">Lysinibacillus irui</name>
    <dbReference type="NCBI Taxonomy" id="2998077"/>
    <lineage>
        <taxon>Bacteria</taxon>
        <taxon>Bacillati</taxon>
        <taxon>Bacillota</taxon>
        <taxon>Bacilli</taxon>
        <taxon>Bacillales</taxon>
        <taxon>Bacillaceae</taxon>
        <taxon>Lysinibacillus</taxon>
    </lineage>
</organism>
<evidence type="ECO:0000313" key="2">
    <source>
        <dbReference type="EMBL" id="MEA0978788.1"/>
    </source>
</evidence>
<dbReference type="InterPro" id="IPR043519">
    <property type="entry name" value="NT_sf"/>
</dbReference>
<accession>A0ABU5NRZ6</accession>
<name>A0ABU5NRZ6_9BACI</name>